<dbReference type="EMBL" id="JASJEV010000003">
    <property type="protein sequence ID" value="MDJ1157889.1"/>
    <property type="molecule type" value="Genomic_DNA"/>
</dbReference>
<dbReference type="InterPro" id="IPR035919">
    <property type="entry name" value="EAL_sf"/>
</dbReference>
<feature type="compositionally biased region" description="Low complexity" evidence="1">
    <location>
        <begin position="63"/>
        <end position="73"/>
    </location>
</feature>
<dbReference type="InterPro" id="IPR050706">
    <property type="entry name" value="Cyclic-di-GMP_PDE-like"/>
</dbReference>
<dbReference type="InterPro" id="IPR001633">
    <property type="entry name" value="EAL_dom"/>
</dbReference>
<dbReference type="PANTHER" id="PTHR33121">
    <property type="entry name" value="CYCLIC DI-GMP PHOSPHODIESTERASE PDEF"/>
    <property type="match status" value="1"/>
</dbReference>
<keyword evidence="4" id="KW-1185">Reference proteome</keyword>
<evidence type="ECO:0000313" key="4">
    <source>
        <dbReference type="Proteomes" id="UP001321492"/>
    </source>
</evidence>
<feature type="region of interest" description="Disordered" evidence="1">
    <location>
        <begin position="339"/>
        <end position="363"/>
    </location>
</feature>
<dbReference type="Proteomes" id="UP001321492">
    <property type="component" value="Unassembled WGS sequence"/>
</dbReference>
<dbReference type="SMART" id="SM00052">
    <property type="entry name" value="EAL"/>
    <property type="match status" value="1"/>
</dbReference>
<dbReference type="SUPFAM" id="SSF141868">
    <property type="entry name" value="EAL domain-like"/>
    <property type="match status" value="1"/>
</dbReference>
<feature type="region of interest" description="Disordered" evidence="1">
    <location>
        <begin position="37"/>
        <end position="77"/>
    </location>
</feature>
<reference evidence="3 4" key="1">
    <citation type="submission" date="2023-05" db="EMBL/GenBank/DDBJ databases">
        <title>Chelatococcus sp. nov., a moderately thermophilic bacterium isolated from hot spring microbial mat.</title>
        <authorList>
            <person name="Hu C.-J."/>
            <person name="Li W.-J."/>
        </authorList>
    </citation>
    <scope>NUCLEOTIDE SEQUENCE [LARGE SCALE GENOMIC DNA]</scope>
    <source>
        <strain evidence="3 4">SYSU G07232</strain>
    </source>
</reference>
<feature type="domain" description="EAL" evidence="2">
    <location>
        <begin position="92"/>
        <end position="344"/>
    </location>
</feature>
<feature type="compositionally biased region" description="Pro residues" evidence="1">
    <location>
        <begin position="347"/>
        <end position="357"/>
    </location>
</feature>
<dbReference type="Pfam" id="PF00563">
    <property type="entry name" value="EAL"/>
    <property type="match status" value="1"/>
</dbReference>
<dbReference type="PROSITE" id="PS50883">
    <property type="entry name" value="EAL"/>
    <property type="match status" value="1"/>
</dbReference>
<dbReference type="RefSeq" id="WP_283739881.1">
    <property type="nucleotide sequence ID" value="NZ_JASJEV010000003.1"/>
</dbReference>
<organism evidence="3 4">
    <name type="scientific">Chelatococcus albus</name>
    <dbReference type="NCBI Taxonomy" id="3047466"/>
    <lineage>
        <taxon>Bacteria</taxon>
        <taxon>Pseudomonadati</taxon>
        <taxon>Pseudomonadota</taxon>
        <taxon>Alphaproteobacteria</taxon>
        <taxon>Hyphomicrobiales</taxon>
        <taxon>Chelatococcaceae</taxon>
        <taxon>Chelatococcus</taxon>
    </lineage>
</organism>
<name>A0ABT7AET7_9HYPH</name>
<comment type="caution">
    <text evidence="3">The sequence shown here is derived from an EMBL/GenBank/DDBJ whole genome shotgun (WGS) entry which is preliminary data.</text>
</comment>
<evidence type="ECO:0000256" key="1">
    <source>
        <dbReference type="SAM" id="MobiDB-lite"/>
    </source>
</evidence>
<dbReference type="CDD" id="cd01948">
    <property type="entry name" value="EAL"/>
    <property type="match status" value="1"/>
</dbReference>
<evidence type="ECO:0000259" key="2">
    <source>
        <dbReference type="PROSITE" id="PS50883"/>
    </source>
</evidence>
<protein>
    <submittedName>
        <fullName evidence="3">EAL domain-containing protein</fullName>
    </submittedName>
</protein>
<dbReference type="PANTHER" id="PTHR33121:SF79">
    <property type="entry name" value="CYCLIC DI-GMP PHOSPHODIESTERASE PDED-RELATED"/>
    <property type="match status" value="1"/>
</dbReference>
<evidence type="ECO:0000313" key="3">
    <source>
        <dbReference type="EMBL" id="MDJ1157889.1"/>
    </source>
</evidence>
<proteinExistence type="predicted"/>
<gene>
    <name evidence="3" type="ORF">QNA08_06540</name>
</gene>
<sequence length="397" mass="41562">MRATLAELTAEIGLLGGLMKDVAETVAAHDRQLNAPGAQSALAGPGAHPALAAPEGGDARTVRTAGGDPAGAPARRREALLGVRREKSPGGDGARVEAIARALAEDRVELHLQPVVTLPQRKIRLYEALSRLQCDEGEVLVPAEFLPVAERRGLVAQLDQNVVTRAVKVARHLAGRGAEALVSCNLSPAAIAETGFLRSIVRIVSANADTAGRLVFELPQRTLRHLDAERAGALAELAACGVRFAMDHVTDLRLDPLDLAERGVRFVKVPAAMMLSGAANGAAIDPADLAAMLGRAGIALIVEQVETEAAVVDLLDLNVPLAQGFLFAPPRPVRAEVFGGPRAGRPAAPPAREPAPRPARLAVPSVPVETPPVIIPAAQAEATERKPFRAFLRRASA</sequence>
<accession>A0ABT7AET7</accession>
<dbReference type="Gene3D" id="3.20.20.450">
    <property type="entry name" value="EAL domain"/>
    <property type="match status" value="1"/>
</dbReference>
<feature type="compositionally biased region" description="Low complexity" evidence="1">
    <location>
        <begin position="41"/>
        <end position="56"/>
    </location>
</feature>